<evidence type="ECO:0000313" key="2">
    <source>
        <dbReference type="EMBL" id="QHS78684.1"/>
    </source>
</evidence>
<reference evidence="2" key="1">
    <citation type="journal article" date="2020" name="Nature">
        <title>Giant virus diversity and host interactions through global metagenomics.</title>
        <authorList>
            <person name="Schulz F."/>
            <person name="Roux S."/>
            <person name="Paez-Espino D."/>
            <person name="Jungbluth S."/>
            <person name="Walsh D.A."/>
            <person name="Denef V.J."/>
            <person name="McMahon K.D."/>
            <person name="Konstantinidis K.T."/>
            <person name="Eloe-Fadrosh E.A."/>
            <person name="Kyrpides N.C."/>
            <person name="Woyke T."/>
        </authorList>
    </citation>
    <scope>NUCLEOTIDE SEQUENCE</scope>
    <source>
        <strain evidence="2">GVMAG-S-1024976-23</strain>
    </source>
</reference>
<dbReference type="EMBL" id="MN740602">
    <property type="protein sequence ID" value="QHS78684.1"/>
    <property type="molecule type" value="Genomic_DNA"/>
</dbReference>
<feature type="domain" description="NAD-dependent epimerase/dehydratase" evidence="1">
    <location>
        <begin position="3"/>
        <end position="259"/>
    </location>
</feature>
<organism evidence="2">
    <name type="scientific">viral metagenome</name>
    <dbReference type="NCBI Taxonomy" id="1070528"/>
    <lineage>
        <taxon>unclassified sequences</taxon>
        <taxon>metagenomes</taxon>
        <taxon>organismal metagenomes</taxon>
    </lineage>
</organism>
<dbReference type="PANTHER" id="PTHR43238">
    <property type="entry name" value="GDP-L-FUCOSE SYNTHASE"/>
    <property type="match status" value="1"/>
</dbReference>
<dbReference type="InterPro" id="IPR001509">
    <property type="entry name" value="Epimerase_deHydtase"/>
</dbReference>
<dbReference type="InterPro" id="IPR036291">
    <property type="entry name" value="NAD(P)-bd_dom_sf"/>
</dbReference>
<dbReference type="GO" id="GO:0050577">
    <property type="term" value="F:GDP-L-fucose synthase activity"/>
    <property type="evidence" value="ECO:0007669"/>
    <property type="project" value="TreeGrafter"/>
</dbReference>
<dbReference type="Pfam" id="PF01370">
    <property type="entry name" value="Epimerase"/>
    <property type="match status" value="1"/>
</dbReference>
<proteinExistence type="predicted"/>
<dbReference type="Gene3D" id="3.90.25.10">
    <property type="entry name" value="UDP-galactose 4-epimerase, domain 1"/>
    <property type="match status" value="1"/>
</dbReference>
<dbReference type="SUPFAM" id="SSF51735">
    <property type="entry name" value="NAD(P)-binding Rossmann-fold domains"/>
    <property type="match status" value="1"/>
</dbReference>
<protein>
    <recommendedName>
        <fullName evidence="1">NAD-dependent epimerase/dehydratase domain-containing protein</fullName>
    </recommendedName>
</protein>
<dbReference type="Gene3D" id="3.40.50.720">
    <property type="entry name" value="NAD(P)-binding Rossmann-like Domain"/>
    <property type="match status" value="1"/>
</dbReference>
<dbReference type="PANTHER" id="PTHR43238:SF1">
    <property type="entry name" value="GDP-L-FUCOSE SYNTHASE"/>
    <property type="match status" value="1"/>
</dbReference>
<evidence type="ECO:0000259" key="1">
    <source>
        <dbReference type="Pfam" id="PF01370"/>
    </source>
</evidence>
<sequence>MKICVTGGSGMVGNCIRNISEHAYNEHDFVFLGNTSNNKYITKLDLTNREQVLLFFSKNKFDLIIHLAAKVGGLYKNMRDNIGMFNDNIRINQNILEACHLNNINRGIFCLSSCIYPNRPNVFPMDETMIHDSPPHSSNEGYAYSKRMLEMLCKQYNETYNREYICVIPVNLYGPYDNFSLDNGHFIPMIINRFQNKKNGIRNVTKSKNSYLTFLNNCKNITNMCTINKHYIAYGTGKPLRQFLYSPDFANIILKILFEKKNFCDSIICCNEEEYTIKDVVNEIAKIMHIDQKDIFWDTTKSDGCLKKTVTNKKFRELYPEYKFTSLNHGLTLTYKWFLDNYNNIRV</sequence>
<accession>A0A6C0AFW7</accession>
<name>A0A6C0AFW7_9ZZZZ</name>
<dbReference type="AlphaFoldDB" id="A0A6C0AFW7"/>